<dbReference type="EMBL" id="AONC01000020">
    <property type="protein sequence ID" value="EXJ15877.1"/>
    <property type="molecule type" value="Genomic_DNA"/>
</dbReference>
<feature type="domain" description="Transglutaminase-like" evidence="1">
    <location>
        <begin position="176"/>
        <end position="246"/>
    </location>
</feature>
<reference evidence="2 3" key="1">
    <citation type="submission" date="2012-11" db="EMBL/GenBank/DDBJ databases">
        <title>Genome assembly of Thiorhodococcus sp. AK35.</title>
        <authorList>
            <person name="Nupur N."/>
            <person name="Khatri I."/>
            <person name="Subramanian S."/>
            <person name="Pinnaka A."/>
        </authorList>
    </citation>
    <scope>NUCLEOTIDE SEQUENCE [LARGE SCALE GENOMIC DNA]</scope>
    <source>
        <strain evidence="2 3">AK35</strain>
    </source>
</reference>
<dbReference type="PANTHER" id="PTHR33490:SF7">
    <property type="entry name" value="BLR2979 PROTEIN"/>
    <property type="match status" value="1"/>
</dbReference>
<evidence type="ECO:0000259" key="1">
    <source>
        <dbReference type="SMART" id="SM00460"/>
    </source>
</evidence>
<keyword evidence="2" id="KW-0378">Hydrolase</keyword>
<dbReference type="PANTHER" id="PTHR33490">
    <property type="entry name" value="BLR5614 PROTEIN-RELATED"/>
    <property type="match status" value="1"/>
</dbReference>
<dbReference type="InterPro" id="IPR013589">
    <property type="entry name" value="Bac_transglu_N"/>
</dbReference>
<dbReference type="eggNOG" id="COG1305">
    <property type="taxonomic scope" value="Bacteria"/>
</dbReference>
<name>W9VIK3_9GAMM</name>
<proteinExistence type="predicted"/>
<dbReference type="PATRIC" id="fig|1249627.3.peg.1411"/>
<dbReference type="SMART" id="SM00460">
    <property type="entry name" value="TGc"/>
    <property type="match status" value="1"/>
</dbReference>
<organism evidence="2 3">
    <name type="scientific">Imhoffiella purpurea</name>
    <dbReference type="NCBI Taxonomy" id="1249627"/>
    <lineage>
        <taxon>Bacteria</taxon>
        <taxon>Pseudomonadati</taxon>
        <taxon>Pseudomonadota</taxon>
        <taxon>Gammaproteobacteria</taxon>
        <taxon>Chromatiales</taxon>
        <taxon>Chromatiaceae</taxon>
        <taxon>Imhoffiella</taxon>
    </lineage>
</organism>
<dbReference type="GO" id="GO:0006508">
    <property type="term" value="P:proteolysis"/>
    <property type="evidence" value="ECO:0007669"/>
    <property type="project" value="UniProtKB-KW"/>
</dbReference>
<evidence type="ECO:0000313" key="3">
    <source>
        <dbReference type="Proteomes" id="UP000019460"/>
    </source>
</evidence>
<dbReference type="SUPFAM" id="SSF54001">
    <property type="entry name" value="Cysteine proteinases"/>
    <property type="match status" value="1"/>
</dbReference>
<sequence>MKFRIQHVTRYEYAETVSLCHSIAHLKPIQTRRQQCLGSVIRVDPWPAVSREHEDFFGNRVNYFSIQQAHDALEVTAQSDVEVTPCVLPEASKTPAWERAIERLYDKGDGLMIDARIFTLPSPLIPLDPDARNYAAISFEPDRPILEATLDLMGRIYSEFEYDPASTTVTTPVAEVMANRRGVCQDFAHIAISGLRGLGIAARYVSGYLETLPPPGQVKLQGADASHAWFSVLIPDIGWVDFDPTNDQVPQEQHITTAIGRDFQDVTPLRGIFYGGGTHDLRVAVDVDRLESQPTPEMPAR</sequence>
<dbReference type="RefSeq" id="WP_043751528.1">
    <property type="nucleotide sequence ID" value="NZ_AONC01000020.1"/>
</dbReference>
<dbReference type="InterPro" id="IPR002931">
    <property type="entry name" value="Transglutaminase-like"/>
</dbReference>
<keyword evidence="3" id="KW-1185">Reference proteome</keyword>
<keyword evidence="2" id="KW-0645">Protease</keyword>
<dbReference type="STRING" id="1249627.D779_0959"/>
<evidence type="ECO:0000313" key="2">
    <source>
        <dbReference type="EMBL" id="EXJ15877.1"/>
    </source>
</evidence>
<accession>W9VIK3</accession>
<dbReference type="InterPro" id="IPR038765">
    <property type="entry name" value="Papain-like_cys_pep_sf"/>
</dbReference>
<dbReference type="Pfam" id="PF01841">
    <property type="entry name" value="Transglut_core"/>
    <property type="match status" value="1"/>
</dbReference>
<gene>
    <name evidence="2" type="ORF">D779_0959</name>
</gene>
<comment type="caution">
    <text evidence="2">The sequence shown here is derived from an EMBL/GenBank/DDBJ whole genome shotgun (WGS) entry which is preliminary data.</text>
</comment>
<protein>
    <submittedName>
        <fullName evidence="2">Putative cysteine protease</fullName>
    </submittedName>
</protein>
<dbReference type="OrthoDB" id="9804872at2"/>
<dbReference type="GO" id="GO:0008233">
    <property type="term" value="F:peptidase activity"/>
    <property type="evidence" value="ECO:0007669"/>
    <property type="project" value="UniProtKB-KW"/>
</dbReference>
<dbReference type="Proteomes" id="UP000019460">
    <property type="component" value="Unassembled WGS sequence"/>
</dbReference>
<dbReference type="AlphaFoldDB" id="W9VIK3"/>
<dbReference type="Pfam" id="PF08379">
    <property type="entry name" value="Bact_transglu_N"/>
    <property type="match status" value="1"/>
</dbReference>
<dbReference type="Gene3D" id="3.10.620.30">
    <property type="match status" value="1"/>
</dbReference>